<dbReference type="PIRSF" id="PIRSF035652">
    <property type="entry name" value="CHP02436"/>
    <property type="match status" value="1"/>
</dbReference>
<dbReference type="PANTHER" id="PTHR38471:SF2">
    <property type="entry name" value="FOUR HELIX BUNDLE PROTEIN"/>
    <property type="match status" value="1"/>
</dbReference>
<dbReference type="AlphaFoldDB" id="A0A2M7DCT7"/>
<proteinExistence type="predicted"/>
<dbReference type="PANTHER" id="PTHR38471">
    <property type="entry name" value="FOUR HELIX BUNDLE PROTEIN"/>
    <property type="match status" value="1"/>
</dbReference>
<evidence type="ECO:0000313" key="2">
    <source>
        <dbReference type="Proteomes" id="UP000229030"/>
    </source>
</evidence>
<accession>A0A2M7DCT7</accession>
<dbReference type="SUPFAM" id="SSF158446">
    <property type="entry name" value="IVS-encoded protein-like"/>
    <property type="match status" value="1"/>
</dbReference>
<dbReference type="NCBIfam" id="TIGR02436">
    <property type="entry name" value="four helix bundle protein"/>
    <property type="match status" value="1"/>
</dbReference>
<reference evidence="2" key="1">
    <citation type="submission" date="2017-09" db="EMBL/GenBank/DDBJ databases">
        <title>Depth-based differentiation of microbial function through sediment-hosted aquifers and enrichment of novel symbionts in the deep terrestrial subsurface.</title>
        <authorList>
            <person name="Probst A.J."/>
            <person name="Ladd B."/>
            <person name="Jarett J.K."/>
            <person name="Geller-Mcgrath D.E."/>
            <person name="Sieber C.M.K."/>
            <person name="Emerson J.B."/>
            <person name="Anantharaman K."/>
            <person name="Thomas B.C."/>
            <person name="Malmstrom R."/>
            <person name="Stieglmeier M."/>
            <person name="Klingl A."/>
            <person name="Woyke T."/>
            <person name="Ryan C.M."/>
            <person name="Banfield J.F."/>
        </authorList>
    </citation>
    <scope>NUCLEOTIDE SEQUENCE [LARGE SCALE GENOMIC DNA]</scope>
</reference>
<dbReference type="Gene3D" id="1.20.1440.60">
    <property type="entry name" value="23S rRNA-intervening sequence"/>
    <property type="match status" value="1"/>
</dbReference>
<name>A0A2M7DCT7_9BACT</name>
<dbReference type="EMBL" id="PETV01000108">
    <property type="protein sequence ID" value="PIV46677.1"/>
    <property type="molecule type" value="Genomic_DNA"/>
</dbReference>
<dbReference type="Pfam" id="PF05635">
    <property type="entry name" value="23S_rRNA_IVP"/>
    <property type="match status" value="1"/>
</dbReference>
<gene>
    <name evidence="1" type="ORF">COS21_04110</name>
</gene>
<evidence type="ECO:0000313" key="1">
    <source>
        <dbReference type="EMBL" id="PIV46677.1"/>
    </source>
</evidence>
<protein>
    <submittedName>
        <fullName evidence="1">Four helix bundle protein</fullName>
    </submittedName>
</protein>
<dbReference type="Proteomes" id="UP000229030">
    <property type="component" value="Unassembled WGS sequence"/>
</dbReference>
<dbReference type="InterPro" id="IPR012657">
    <property type="entry name" value="23S_rRNA-intervening_sequence"/>
</dbReference>
<organism evidence="1 2">
    <name type="scientific">bacterium (Candidatus Gribaldobacteria) CG02_land_8_20_14_3_00_41_15</name>
    <dbReference type="NCBI Taxonomy" id="2014270"/>
    <lineage>
        <taxon>Bacteria</taxon>
        <taxon>Candidatus Gribaldobacteria</taxon>
    </lineage>
</organism>
<dbReference type="InterPro" id="IPR036583">
    <property type="entry name" value="23S_rRNA_IVS_sf"/>
</dbReference>
<sequence length="128" mass="14654">MSNQIQNSNVKKVYDLVERTANFGENIIEFARILPMTPINKPLISQVVRSATSIGANYMEADAAESRKDFQHKIGLCKKEAKETMHWLRMVAKANAEQSDICRKLYREVHELTLIFSTIVRNSKQGKQ</sequence>
<comment type="caution">
    <text evidence="1">The sequence shown here is derived from an EMBL/GenBank/DDBJ whole genome shotgun (WGS) entry which is preliminary data.</text>
</comment>